<evidence type="ECO:0000313" key="1">
    <source>
        <dbReference type="EMBL" id="SNT37870.1"/>
    </source>
</evidence>
<evidence type="ECO:0000313" key="2">
    <source>
        <dbReference type="Proteomes" id="UP000198393"/>
    </source>
</evidence>
<dbReference type="Pfam" id="PF16248">
    <property type="entry name" value="DUF4905"/>
    <property type="match status" value="1"/>
</dbReference>
<dbReference type="OrthoDB" id="849670at2"/>
<keyword evidence="2" id="KW-1185">Reference proteome</keyword>
<gene>
    <name evidence="1" type="ORF">SAMN05421640_3640</name>
</gene>
<organism evidence="1 2">
    <name type="scientific">Ekhidna lutea</name>
    <dbReference type="NCBI Taxonomy" id="447679"/>
    <lineage>
        <taxon>Bacteria</taxon>
        <taxon>Pseudomonadati</taxon>
        <taxon>Bacteroidota</taxon>
        <taxon>Cytophagia</taxon>
        <taxon>Cytophagales</taxon>
        <taxon>Reichenbachiellaceae</taxon>
        <taxon>Ekhidna</taxon>
    </lineage>
</organism>
<evidence type="ECO:0008006" key="3">
    <source>
        <dbReference type="Google" id="ProtNLM"/>
    </source>
</evidence>
<name>A0A239M5X2_EKHLU</name>
<protein>
    <recommendedName>
        <fullName evidence="3">DUF4905 domain-containing protein</fullName>
    </recommendedName>
</protein>
<dbReference type="RefSeq" id="WP_089358314.1">
    <property type="nucleotide sequence ID" value="NZ_FZPD01000007.1"/>
</dbReference>
<dbReference type="EMBL" id="FZPD01000007">
    <property type="protein sequence ID" value="SNT37870.1"/>
    <property type="molecule type" value="Genomic_DNA"/>
</dbReference>
<sequence length="211" mass="24529">MIPDSVNQIKLEGVVWGTVLDEESKILYLDVRDVKNRTIQLVQIDLNELKAATQSVSNSWWSQMMDVYEQEIYFVKYEDQNDPANQSYFKMQWGDDTLSKVDAIPEKTPAIWPPNVYEQGTAYHKTVASFLALELPLSCEYLEWDDKIIISYYLRSGGGYDRYLLLLEGEEKKWKLKQDTAMKGFSPGAFFVFQDQLIFIKNRNEVCVYTG</sequence>
<dbReference type="Proteomes" id="UP000198393">
    <property type="component" value="Unassembled WGS sequence"/>
</dbReference>
<dbReference type="InterPro" id="IPR032595">
    <property type="entry name" value="DUF4905"/>
</dbReference>
<accession>A0A239M5X2</accession>
<dbReference type="AlphaFoldDB" id="A0A239M5X2"/>
<reference evidence="1 2" key="1">
    <citation type="submission" date="2017-06" db="EMBL/GenBank/DDBJ databases">
        <authorList>
            <person name="Kim H.J."/>
            <person name="Triplett B.A."/>
        </authorList>
    </citation>
    <scope>NUCLEOTIDE SEQUENCE [LARGE SCALE GENOMIC DNA]</scope>
    <source>
        <strain evidence="1 2">DSM 19307</strain>
    </source>
</reference>
<proteinExistence type="predicted"/>